<dbReference type="RefSeq" id="XP_025354836.1">
    <property type="nucleotide sequence ID" value="XM_025500796.1"/>
</dbReference>
<dbReference type="GeneID" id="37022577"/>
<organism evidence="2 3">
    <name type="scientific">Meira miltonrushii</name>
    <dbReference type="NCBI Taxonomy" id="1280837"/>
    <lineage>
        <taxon>Eukaryota</taxon>
        <taxon>Fungi</taxon>
        <taxon>Dikarya</taxon>
        <taxon>Basidiomycota</taxon>
        <taxon>Ustilaginomycotina</taxon>
        <taxon>Exobasidiomycetes</taxon>
        <taxon>Exobasidiales</taxon>
        <taxon>Brachybasidiaceae</taxon>
        <taxon>Meira</taxon>
    </lineage>
</organism>
<name>A0A316VB89_9BASI</name>
<evidence type="ECO:0000256" key="1">
    <source>
        <dbReference type="SAM" id="MobiDB-lite"/>
    </source>
</evidence>
<dbReference type="Proteomes" id="UP000245771">
    <property type="component" value="Unassembled WGS sequence"/>
</dbReference>
<keyword evidence="3" id="KW-1185">Reference proteome</keyword>
<dbReference type="InParanoid" id="A0A316VB89"/>
<dbReference type="AlphaFoldDB" id="A0A316VB89"/>
<reference evidence="2 3" key="1">
    <citation type="journal article" date="2018" name="Mol. Biol. Evol.">
        <title>Broad Genomic Sampling Reveals a Smut Pathogenic Ancestry of the Fungal Clade Ustilaginomycotina.</title>
        <authorList>
            <person name="Kijpornyongpan T."/>
            <person name="Mondo S.J."/>
            <person name="Barry K."/>
            <person name="Sandor L."/>
            <person name="Lee J."/>
            <person name="Lipzen A."/>
            <person name="Pangilinan J."/>
            <person name="LaButti K."/>
            <person name="Hainaut M."/>
            <person name="Henrissat B."/>
            <person name="Grigoriev I.V."/>
            <person name="Spatafora J.W."/>
            <person name="Aime M.C."/>
        </authorList>
    </citation>
    <scope>NUCLEOTIDE SEQUENCE [LARGE SCALE GENOMIC DNA]</scope>
    <source>
        <strain evidence="2 3">MCA 3882</strain>
    </source>
</reference>
<gene>
    <name evidence="2" type="ORF">FA14DRAFT_177940</name>
</gene>
<proteinExistence type="predicted"/>
<accession>A0A316VB89</accession>
<evidence type="ECO:0000313" key="3">
    <source>
        <dbReference type="Proteomes" id="UP000245771"/>
    </source>
</evidence>
<sequence length="159" mass="17558">MTSSQMTAPPSYDQVCNNRPGFPEAKRINSTTKSLIGGSQSKFDRIQLRLRFSKLYSSAISVSKNGIAGVKHTGGSYGSNQITLSPQQADLRSICSNTSGISKPCRGCFEGVRCNQLGSPRNRRIKQVTQYTLAYSYSEEHHKEQQKALETIDDSTVFL</sequence>
<dbReference type="EMBL" id="KZ819603">
    <property type="protein sequence ID" value="PWN34534.1"/>
    <property type="molecule type" value="Genomic_DNA"/>
</dbReference>
<feature type="region of interest" description="Disordered" evidence="1">
    <location>
        <begin position="1"/>
        <end position="20"/>
    </location>
</feature>
<protein>
    <submittedName>
        <fullName evidence="2">Uncharacterized protein</fullName>
    </submittedName>
</protein>
<evidence type="ECO:0000313" key="2">
    <source>
        <dbReference type="EMBL" id="PWN34534.1"/>
    </source>
</evidence>